<dbReference type="Pfam" id="PF14289">
    <property type="entry name" value="DUF4369"/>
    <property type="match status" value="1"/>
</dbReference>
<dbReference type="PROSITE" id="PS51257">
    <property type="entry name" value="PROKAR_LIPOPROTEIN"/>
    <property type="match status" value="1"/>
</dbReference>
<dbReference type="InterPro" id="IPR000866">
    <property type="entry name" value="AhpC/TSA"/>
</dbReference>
<keyword evidence="3" id="KW-1015">Disulfide bond</keyword>
<evidence type="ECO:0000256" key="3">
    <source>
        <dbReference type="ARBA" id="ARBA00023157"/>
    </source>
</evidence>
<organism evidence="7 8">
    <name type="scientific">Agaribacillus aureus</name>
    <dbReference type="NCBI Taxonomy" id="3051825"/>
    <lineage>
        <taxon>Bacteria</taxon>
        <taxon>Pseudomonadati</taxon>
        <taxon>Bacteroidota</taxon>
        <taxon>Cytophagia</taxon>
        <taxon>Cytophagales</taxon>
        <taxon>Splendidivirgaceae</taxon>
        <taxon>Agaribacillus</taxon>
    </lineage>
</organism>
<keyword evidence="8" id="KW-1185">Reference proteome</keyword>
<sequence length="375" mass="42201">MKAITYILAPLLIISACNSQPAGETGSSDVIISGKVNNTSEGDIVIESIVEQQFQPVKTIQLQDDNTFSDKLTVTEPNLYRINFFNKQFAFLILDEKHSEVSVTADGDRTDGFIEIKGSKDTDYLREIQEIRARIGKVAEEINPAFMKANQEGDKEAMEQLQLQYMNKQKEINDQVKDKVREMGNSLTAVLVTQELNPDEDFAFMEEMAQKFSQTLPNSFFTKQLVEKVNSSKKFAIGQVAPEITLEDPDGNMVSLSSLKGNYVMIDFWAAWCRPCRAENPNVVALYNKYNAKGFEVFGVSLDRKKEDWVAAIEKDGLSWTHVSDLQYFNSAAARLYNIQAIPATYLLDKEGRIIGKNLRGAALRKKLEEIFDGA</sequence>
<feature type="signal peptide" evidence="5">
    <location>
        <begin position="1"/>
        <end position="22"/>
    </location>
</feature>
<gene>
    <name evidence="7" type="ORF">QQ020_17955</name>
</gene>
<dbReference type="Pfam" id="PF00578">
    <property type="entry name" value="AhpC-TSA"/>
    <property type="match status" value="1"/>
</dbReference>
<evidence type="ECO:0000256" key="2">
    <source>
        <dbReference type="ARBA" id="ARBA00022748"/>
    </source>
</evidence>
<keyword evidence="2" id="KW-0201">Cytochrome c-type biogenesis</keyword>
<proteinExistence type="predicted"/>
<dbReference type="InterPro" id="IPR036249">
    <property type="entry name" value="Thioredoxin-like_sf"/>
</dbReference>
<reference evidence="7" key="1">
    <citation type="submission" date="2023-06" db="EMBL/GenBank/DDBJ databases">
        <title>Genomic of Agaribacillus aureum.</title>
        <authorList>
            <person name="Wang G."/>
        </authorList>
    </citation>
    <scope>NUCLEOTIDE SEQUENCE</scope>
    <source>
        <strain evidence="7">BMA12</strain>
    </source>
</reference>
<dbReference type="SUPFAM" id="SSF52833">
    <property type="entry name" value="Thioredoxin-like"/>
    <property type="match status" value="1"/>
</dbReference>
<evidence type="ECO:0000313" key="8">
    <source>
        <dbReference type="Proteomes" id="UP001172083"/>
    </source>
</evidence>
<dbReference type="PANTHER" id="PTHR42852">
    <property type="entry name" value="THIOL:DISULFIDE INTERCHANGE PROTEIN DSBE"/>
    <property type="match status" value="1"/>
</dbReference>
<dbReference type="InterPro" id="IPR013766">
    <property type="entry name" value="Thioredoxin_domain"/>
</dbReference>
<evidence type="ECO:0000313" key="7">
    <source>
        <dbReference type="EMBL" id="MDN5213965.1"/>
    </source>
</evidence>
<name>A0ABT8LB12_9BACT</name>
<evidence type="ECO:0000256" key="4">
    <source>
        <dbReference type="ARBA" id="ARBA00023284"/>
    </source>
</evidence>
<evidence type="ECO:0000256" key="5">
    <source>
        <dbReference type="SAM" id="SignalP"/>
    </source>
</evidence>
<dbReference type="InterPro" id="IPR050553">
    <property type="entry name" value="Thioredoxin_ResA/DsbE_sf"/>
</dbReference>
<evidence type="ECO:0000256" key="1">
    <source>
        <dbReference type="ARBA" id="ARBA00004196"/>
    </source>
</evidence>
<dbReference type="EMBL" id="JAUJEB010000004">
    <property type="protein sequence ID" value="MDN5213965.1"/>
    <property type="molecule type" value="Genomic_DNA"/>
</dbReference>
<protein>
    <submittedName>
        <fullName evidence="7">TlpA disulfide reductase family protein</fullName>
    </submittedName>
</protein>
<dbReference type="CDD" id="cd02966">
    <property type="entry name" value="TlpA_like_family"/>
    <property type="match status" value="1"/>
</dbReference>
<comment type="caution">
    <text evidence="7">The sequence shown here is derived from an EMBL/GenBank/DDBJ whole genome shotgun (WGS) entry which is preliminary data.</text>
</comment>
<accession>A0ABT8LB12</accession>
<keyword evidence="4" id="KW-0676">Redox-active center</keyword>
<dbReference type="RefSeq" id="WP_346759304.1">
    <property type="nucleotide sequence ID" value="NZ_JAUJEB010000004.1"/>
</dbReference>
<comment type="subcellular location">
    <subcellularLocation>
        <location evidence="1">Cell envelope</location>
    </subcellularLocation>
</comment>
<dbReference type="PROSITE" id="PS51352">
    <property type="entry name" value="THIOREDOXIN_2"/>
    <property type="match status" value="1"/>
</dbReference>
<dbReference type="Proteomes" id="UP001172083">
    <property type="component" value="Unassembled WGS sequence"/>
</dbReference>
<feature type="chain" id="PRO_5045055084" evidence="5">
    <location>
        <begin position="23"/>
        <end position="375"/>
    </location>
</feature>
<keyword evidence="5" id="KW-0732">Signal</keyword>
<dbReference type="InterPro" id="IPR025380">
    <property type="entry name" value="DUF4369"/>
</dbReference>
<feature type="domain" description="Thioredoxin" evidence="6">
    <location>
        <begin position="235"/>
        <end position="375"/>
    </location>
</feature>
<dbReference type="PANTHER" id="PTHR42852:SF6">
    <property type="entry name" value="THIOL:DISULFIDE INTERCHANGE PROTEIN DSBE"/>
    <property type="match status" value="1"/>
</dbReference>
<dbReference type="Gene3D" id="3.40.30.10">
    <property type="entry name" value="Glutaredoxin"/>
    <property type="match status" value="1"/>
</dbReference>
<evidence type="ECO:0000259" key="6">
    <source>
        <dbReference type="PROSITE" id="PS51352"/>
    </source>
</evidence>